<dbReference type="EMBL" id="FMVW01000003">
    <property type="protein sequence ID" value="SCZ34683.1"/>
    <property type="molecule type" value="Genomic_DNA"/>
</dbReference>
<reference evidence="2 3" key="1">
    <citation type="submission" date="2016-10" db="EMBL/GenBank/DDBJ databases">
        <authorList>
            <person name="de Groot N.N."/>
        </authorList>
    </citation>
    <scope>NUCLEOTIDE SEQUENCE [LARGE SCALE GENOMIC DNA]</scope>
    <source>
        <strain evidence="2 3">DSM 2698</strain>
    </source>
</reference>
<dbReference type="AlphaFoldDB" id="A0A1G5NBA2"/>
<sequence length="107" mass="11945">MIRFFLRLMAIWLAAAGLVMAVIDAAKSIAESRLVLTPFAETWANWAAASLDAAHHALADKAPWLWVFLDKAVLSAPTFAVLLVVAGLLFWLGRPRRRFTFAHERDL</sequence>
<name>A0A1G5NBA2_AFIMA</name>
<organism evidence="2 3">
    <name type="scientific">Afifella marina DSM 2698</name>
    <dbReference type="NCBI Taxonomy" id="1120955"/>
    <lineage>
        <taxon>Bacteria</taxon>
        <taxon>Pseudomonadati</taxon>
        <taxon>Pseudomonadota</taxon>
        <taxon>Alphaproteobacteria</taxon>
        <taxon>Hyphomicrobiales</taxon>
        <taxon>Afifellaceae</taxon>
        <taxon>Afifella</taxon>
    </lineage>
</organism>
<keyword evidence="3" id="KW-1185">Reference proteome</keyword>
<feature type="transmembrane region" description="Helical" evidence="1">
    <location>
        <begin position="72"/>
        <end position="92"/>
    </location>
</feature>
<dbReference type="STRING" id="1120955.SAMN03080610_01744"/>
<evidence type="ECO:0000313" key="2">
    <source>
        <dbReference type="EMBL" id="SCZ34683.1"/>
    </source>
</evidence>
<keyword evidence="1" id="KW-1133">Transmembrane helix</keyword>
<evidence type="ECO:0000256" key="1">
    <source>
        <dbReference type="SAM" id="Phobius"/>
    </source>
</evidence>
<gene>
    <name evidence="2" type="ORF">SAMN03080610_01744</name>
</gene>
<proteinExistence type="predicted"/>
<keyword evidence="1" id="KW-0812">Transmembrane</keyword>
<dbReference type="OrthoDB" id="7679120at2"/>
<accession>A0A1G5NBA2</accession>
<protein>
    <submittedName>
        <fullName evidence="2">Uncharacterized protein</fullName>
    </submittedName>
</protein>
<evidence type="ECO:0000313" key="3">
    <source>
        <dbReference type="Proteomes" id="UP000199347"/>
    </source>
</evidence>
<dbReference type="Proteomes" id="UP000199347">
    <property type="component" value="Unassembled WGS sequence"/>
</dbReference>
<keyword evidence="1" id="KW-0472">Membrane</keyword>
<dbReference type="RefSeq" id="WP_092811656.1">
    <property type="nucleotide sequence ID" value="NZ_FMVW01000003.1"/>
</dbReference>